<proteinExistence type="predicted"/>
<evidence type="ECO:0000256" key="8">
    <source>
        <dbReference type="ARBA" id="ARBA00023136"/>
    </source>
</evidence>
<evidence type="ECO:0000256" key="7">
    <source>
        <dbReference type="ARBA" id="ARBA00023012"/>
    </source>
</evidence>
<dbReference type="InterPro" id="IPR003594">
    <property type="entry name" value="HATPase_dom"/>
</dbReference>
<dbReference type="Gene3D" id="1.20.5.1930">
    <property type="match status" value="1"/>
</dbReference>
<dbReference type="EMBL" id="CP049866">
    <property type="protein sequence ID" value="QIK76886.1"/>
    <property type="molecule type" value="Genomic_DNA"/>
</dbReference>
<dbReference type="Pfam" id="PF02518">
    <property type="entry name" value="HATPase_c"/>
    <property type="match status" value="1"/>
</dbReference>
<dbReference type="CDD" id="cd16917">
    <property type="entry name" value="HATPase_UhpB-NarQ-NarX-like"/>
    <property type="match status" value="1"/>
</dbReference>
<dbReference type="InterPro" id="IPR011712">
    <property type="entry name" value="Sig_transdc_His_kin_sub3_dim/P"/>
</dbReference>
<keyword evidence="13" id="KW-1185">Reference proteome</keyword>
<dbReference type="GO" id="GO:0000155">
    <property type="term" value="F:phosphorelay sensor kinase activity"/>
    <property type="evidence" value="ECO:0007669"/>
    <property type="project" value="InterPro"/>
</dbReference>
<evidence type="ECO:0000313" key="13">
    <source>
        <dbReference type="Proteomes" id="UP000502035"/>
    </source>
</evidence>
<dbReference type="RefSeq" id="WP_166320571.1">
    <property type="nucleotide sequence ID" value="NZ_CP049866.1"/>
</dbReference>
<dbReference type="InterPro" id="IPR036890">
    <property type="entry name" value="HATPase_C_sf"/>
</dbReference>
<dbReference type="InterPro" id="IPR050482">
    <property type="entry name" value="Sensor_HK_TwoCompSys"/>
</dbReference>
<keyword evidence="7" id="KW-0902">Two-component regulatory system</keyword>
<gene>
    <name evidence="12" type="ORF">G7071_17045</name>
</gene>
<dbReference type="Proteomes" id="UP000502035">
    <property type="component" value="Chromosome"/>
</dbReference>
<evidence type="ECO:0000256" key="6">
    <source>
        <dbReference type="ARBA" id="ARBA00022989"/>
    </source>
</evidence>
<evidence type="ECO:0000256" key="4">
    <source>
        <dbReference type="ARBA" id="ARBA00022692"/>
    </source>
</evidence>
<dbReference type="AlphaFoldDB" id="A0A6G7YJI6"/>
<accession>A0A6G7YJI6</accession>
<dbReference type="GO" id="GO:0046983">
    <property type="term" value="F:protein dimerization activity"/>
    <property type="evidence" value="ECO:0007669"/>
    <property type="project" value="InterPro"/>
</dbReference>
<dbReference type="SUPFAM" id="SSF55874">
    <property type="entry name" value="ATPase domain of HSP90 chaperone/DNA topoisomerase II/histidine kinase"/>
    <property type="match status" value="1"/>
</dbReference>
<sequence>MPAAVAGVRFGVLPATNATFVAAIAIITSLLVSSAADDIELLSRAVVWLLVGYGVGMLASWQLRSVRDIEARQAPYAAANQLMSQLHHLAQRGRVGLDSVQLAVELEANLRRRTGAEQVGVFTIGPTGQSELLACHGDRLALGAFHDQIRQNGTRPPELAELVLRGADGLRGRVLLIRDKGWSDEDLAVGQEITDEYVLRLDTAVLFDDVRLMATAEERNRIAREMHDGVAQEIVALGYVVDEIETVSEEPEIRALAASLRDEISRVVTELRFSIFDLRHQVTEHRLPAALTEYARELSHGSELRVHLVLDESGQSLPMWMESELLRIAQEAIGNVRKHAQAENLWVTLQSDGVDVKLRIEDDGIGNATPKERHWGLQTMTERAERIGACLTIGSRPGGGTIVSLSNTGSLPLEKDRHT</sequence>
<dbReference type="GO" id="GO:0005886">
    <property type="term" value="C:plasma membrane"/>
    <property type="evidence" value="ECO:0007669"/>
    <property type="project" value="UniProtKB-SubCell"/>
</dbReference>
<evidence type="ECO:0000256" key="9">
    <source>
        <dbReference type="SAM" id="Phobius"/>
    </source>
</evidence>
<evidence type="ECO:0000259" key="10">
    <source>
        <dbReference type="Pfam" id="PF02518"/>
    </source>
</evidence>
<evidence type="ECO:0000256" key="5">
    <source>
        <dbReference type="ARBA" id="ARBA00022777"/>
    </source>
</evidence>
<reference evidence="12 13" key="1">
    <citation type="submission" date="2020-03" db="EMBL/GenBank/DDBJ databases">
        <title>Nocardioides sp. nov., isolated from fish.</title>
        <authorList>
            <person name="Hyun D.-W."/>
            <person name="Bae J.-W."/>
        </authorList>
    </citation>
    <scope>NUCLEOTIDE SEQUENCE [LARGE SCALE GENOMIC DNA]</scope>
    <source>
        <strain evidence="12 13">HDW12A</strain>
    </source>
</reference>
<keyword evidence="6 9" id="KW-1133">Transmembrane helix</keyword>
<name>A0A6G7YJI6_9ACTN</name>
<keyword evidence="3" id="KW-0808">Transferase</keyword>
<keyword evidence="8 9" id="KW-0472">Membrane</keyword>
<evidence type="ECO:0000256" key="3">
    <source>
        <dbReference type="ARBA" id="ARBA00022679"/>
    </source>
</evidence>
<evidence type="ECO:0000259" key="11">
    <source>
        <dbReference type="Pfam" id="PF07730"/>
    </source>
</evidence>
<keyword evidence="2" id="KW-1003">Cell membrane</keyword>
<dbReference type="Gene3D" id="3.30.565.10">
    <property type="entry name" value="Histidine kinase-like ATPase, C-terminal domain"/>
    <property type="match status" value="1"/>
</dbReference>
<comment type="subcellular location">
    <subcellularLocation>
        <location evidence="1">Cell membrane</location>
        <topology evidence="1">Multi-pass membrane protein</topology>
    </subcellularLocation>
</comment>
<dbReference type="Pfam" id="PF07730">
    <property type="entry name" value="HisKA_3"/>
    <property type="match status" value="1"/>
</dbReference>
<keyword evidence="5" id="KW-0418">Kinase</keyword>
<evidence type="ECO:0000256" key="1">
    <source>
        <dbReference type="ARBA" id="ARBA00004651"/>
    </source>
</evidence>
<feature type="transmembrane region" description="Helical" evidence="9">
    <location>
        <begin position="12"/>
        <end position="33"/>
    </location>
</feature>
<feature type="transmembrane region" description="Helical" evidence="9">
    <location>
        <begin position="45"/>
        <end position="63"/>
    </location>
</feature>
<keyword evidence="4 9" id="KW-0812">Transmembrane</keyword>
<dbReference type="PANTHER" id="PTHR24421:SF37">
    <property type="entry name" value="SENSOR HISTIDINE KINASE NARS"/>
    <property type="match status" value="1"/>
</dbReference>
<dbReference type="KEGG" id="npi:G7071_17045"/>
<organism evidence="12 13">
    <name type="scientific">Nocardioides piscis</name>
    <dbReference type="NCBI Taxonomy" id="2714938"/>
    <lineage>
        <taxon>Bacteria</taxon>
        <taxon>Bacillati</taxon>
        <taxon>Actinomycetota</taxon>
        <taxon>Actinomycetes</taxon>
        <taxon>Propionibacteriales</taxon>
        <taxon>Nocardioidaceae</taxon>
        <taxon>Nocardioides</taxon>
    </lineage>
</organism>
<feature type="domain" description="Signal transduction histidine kinase subgroup 3 dimerisation and phosphoacceptor" evidence="11">
    <location>
        <begin position="218"/>
        <end position="281"/>
    </location>
</feature>
<dbReference type="PANTHER" id="PTHR24421">
    <property type="entry name" value="NITRATE/NITRITE SENSOR PROTEIN NARX-RELATED"/>
    <property type="match status" value="1"/>
</dbReference>
<evidence type="ECO:0000313" key="12">
    <source>
        <dbReference type="EMBL" id="QIK76886.1"/>
    </source>
</evidence>
<evidence type="ECO:0000256" key="2">
    <source>
        <dbReference type="ARBA" id="ARBA00022475"/>
    </source>
</evidence>
<protein>
    <submittedName>
        <fullName evidence="12">Uncharacterized protein</fullName>
    </submittedName>
</protein>
<feature type="domain" description="Histidine kinase/HSP90-like ATPase" evidence="10">
    <location>
        <begin position="323"/>
        <end position="405"/>
    </location>
</feature>